<dbReference type="Gene3D" id="3.10.105.10">
    <property type="entry name" value="Dipeptide-binding Protein, Domain 3"/>
    <property type="match status" value="1"/>
</dbReference>
<feature type="domain" description="Solute-binding protein family 5" evidence="6">
    <location>
        <begin position="96"/>
        <end position="487"/>
    </location>
</feature>
<dbReference type="Proteomes" id="UP000242699">
    <property type="component" value="Unassembled WGS sequence"/>
</dbReference>
<dbReference type="InterPro" id="IPR000914">
    <property type="entry name" value="SBP_5_dom"/>
</dbReference>
<sequence>MKLRSVALLASALAGTSVILAGCGTSTSPSAPTSAKAPASIGNAAVVGLPAQVSLNWFFPIMPATAYSVYNNQTEFNMYVPLISVTSQDKLDYSRSLASSITANSNGTVYTINLNHKYRWSNGTPVTSADVVWTTQLLMYSSNTSNSKLPWMNGGAGIGGLPTRWKSVKADGPYKVIVTLNTPSNPAWFIRNGLGQIVPAPKSVWDIHKNMINEMNFIKSVGNSPQLSYYKVVDGPFKYDAALSKPNNQYWTFVPNKSFDGQKASIGKLVYDYFTSSTSEFSSLQKGTINVGYLPFHLYKERSKLTQDKFAAAYPFGFNYFVVNYNSAAPGHFGTLIKNPYARQALQMGIDQAAMIRSFANGLGTPSIGPVPSKPLTPYFDQSLTNAYPYNPSAGKKLLLAHGFKLTNGVMTKNGIPFKFTLMYATGSTLITDEVQLLKQDLAAEGIDVTLEGEPFDSVISNNQSTASKWQALFWGGGWSYEPDYFPTGGGLFATNAGSNTGGYSNSTLDSLIKTTYEPGTGAQIISRMYAYQTFVAKHLPVIFMPEAEQYFENANYVHGVMKNYNPVLNLNWPNSWTITH</sequence>
<evidence type="ECO:0000256" key="3">
    <source>
        <dbReference type="ARBA" id="ARBA00022448"/>
    </source>
</evidence>
<dbReference type="InterPro" id="IPR030678">
    <property type="entry name" value="Peptide/Ni-bd"/>
</dbReference>
<evidence type="ECO:0000256" key="2">
    <source>
        <dbReference type="ARBA" id="ARBA00005695"/>
    </source>
</evidence>
<comment type="similarity">
    <text evidence="2">Belongs to the bacterial solute-binding protein 5 family.</text>
</comment>
<dbReference type="SUPFAM" id="SSF53850">
    <property type="entry name" value="Periplasmic binding protein-like II"/>
    <property type="match status" value="1"/>
</dbReference>
<evidence type="ECO:0000256" key="1">
    <source>
        <dbReference type="ARBA" id="ARBA00004196"/>
    </source>
</evidence>
<comment type="caution">
    <text evidence="7">The sequence shown here is derived from an EMBL/GenBank/DDBJ whole genome shotgun (WGS) entry which is preliminary data.</text>
</comment>
<comment type="subcellular location">
    <subcellularLocation>
        <location evidence="1">Cell envelope</location>
    </subcellularLocation>
</comment>
<dbReference type="GO" id="GO:0042597">
    <property type="term" value="C:periplasmic space"/>
    <property type="evidence" value="ECO:0007669"/>
    <property type="project" value="UniProtKB-ARBA"/>
</dbReference>
<evidence type="ECO:0000313" key="7">
    <source>
        <dbReference type="EMBL" id="PSR31938.1"/>
    </source>
</evidence>
<feature type="chain" id="PRO_5039172148" evidence="5">
    <location>
        <begin position="22"/>
        <end position="581"/>
    </location>
</feature>
<dbReference type="GO" id="GO:0030313">
    <property type="term" value="C:cell envelope"/>
    <property type="evidence" value="ECO:0007669"/>
    <property type="project" value="UniProtKB-SubCell"/>
</dbReference>
<dbReference type="PIRSF" id="PIRSF002741">
    <property type="entry name" value="MppA"/>
    <property type="match status" value="1"/>
</dbReference>
<keyword evidence="4 5" id="KW-0732">Signal</keyword>
<evidence type="ECO:0000256" key="5">
    <source>
        <dbReference type="SAM" id="SignalP"/>
    </source>
</evidence>
<reference evidence="7 8" key="1">
    <citation type="journal article" date="2014" name="BMC Genomics">
        <title>Comparison of environmental and isolate Sulfobacillus genomes reveals diverse carbon, sulfur, nitrogen, and hydrogen metabolisms.</title>
        <authorList>
            <person name="Justice N.B."/>
            <person name="Norman A."/>
            <person name="Brown C.T."/>
            <person name="Singh A."/>
            <person name="Thomas B.C."/>
            <person name="Banfield J.F."/>
        </authorList>
    </citation>
    <scope>NUCLEOTIDE SEQUENCE [LARGE SCALE GENOMIC DNA]</scope>
    <source>
        <strain evidence="7">AMDSBA1</strain>
    </source>
</reference>
<accession>A0A2T2XBU9</accession>
<name>A0A2T2XBU9_9FIRM</name>
<dbReference type="EMBL" id="PXYT01000001">
    <property type="protein sequence ID" value="PSR31938.1"/>
    <property type="molecule type" value="Genomic_DNA"/>
</dbReference>
<protein>
    <submittedName>
        <fullName evidence="7">ABC transporter substrate-binding protein</fullName>
    </submittedName>
</protein>
<dbReference type="AlphaFoldDB" id="A0A2T2XBU9"/>
<dbReference type="GO" id="GO:1904680">
    <property type="term" value="F:peptide transmembrane transporter activity"/>
    <property type="evidence" value="ECO:0007669"/>
    <property type="project" value="TreeGrafter"/>
</dbReference>
<dbReference type="Gene3D" id="3.40.190.10">
    <property type="entry name" value="Periplasmic binding protein-like II"/>
    <property type="match status" value="1"/>
</dbReference>
<evidence type="ECO:0000256" key="4">
    <source>
        <dbReference type="ARBA" id="ARBA00022729"/>
    </source>
</evidence>
<dbReference type="GO" id="GO:0043190">
    <property type="term" value="C:ATP-binding cassette (ABC) transporter complex"/>
    <property type="evidence" value="ECO:0007669"/>
    <property type="project" value="InterPro"/>
</dbReference>
<evidence type="ECO:0000313" key="8">
    <source>
        <dbReference type="Proteomes" id="UP000242699"/>
    </source>
</evidence>
<proteinExistence type="inferred from homology"/>
<gene>
    <name evidence="7" type="ORF">C7B43_00495</name>
</gene>
<dbReference type="InterPro" id="IPR039424">
    <property type="entry name" value="SBP_5"/>
</dbReference>
<dbReference type="Pfam" id="PF00496">
    <property type="entry name" value="SBP_bac_5"/>
    <property type="match status" value="1"/>
</dbReference>
<keyword evidence="3" id="KW-0813">Transport</keyword>
<dbReference type="PANTHER" id="PTHR30290">
    <property type="entry name" value="PERIPLASMIC BINDING COMPONENT OF ABC TRANSPORTER"/>
    <property type="match status" value="1"/>
</dbReference>
<dbReference type="Gene3D" id="3.90.76.10">
    <property type="entry name" value="Dipeptide-binding Protein, Domain 1"/>
    <property type="match status" value="1"/>
</dbReference>
<dbReference type="GO" id="GO:0015833">
    <property type="term" value="P:peptide transport"/>
    <property type="evidence" value="ECO:0007669"/>
    <property type="project" value="TreeGrafter"/>
</dbReference>
<dbReference type="PROSITE" id="PS51257">
    <property type="entry name" value="PROKAR_LIPOPROTEIN"/>
    <property type="match status" value="1"/>
</dbReference>
<evidence type="ECO:0000259" key="6">
    <source>
        <dbReference type="Pfam" id="PF00496"/>
    </source>
</evidence>
<organism evidence="7 8">
    <name type="scientific">Sulfobacillus benefaciens</name>
    <dbReference type="NCBI Taxonomy" id="453960"/>
    <lineage>
        <taxon>Bacteria</taxon>
        <taxon>Bacillati</taxon>
        <taxon>Bacillota</taxon>
        <taxon>Clostridia</taxon>
        <taxon>Eubacteriales</taxon>
        <taxon>Clostridiales Family XVII. Incertae Sedis</taxon>
        <taxon>Sulfobacillus</taxon>
    </lineage>
</organism>
<dbReference type="PANTHER" id="PTHR30290:SF10">
    <property type="entry name" value="PERIPLASMIC OLIGOPEPTIDE-BINDING PROTEIN-RELATED"/>
    <property type="match status" value="1"/>
</dbReference>
<feature type="signal peptide" evidence="5">
    <location>
        <begin position="1"/>
        <end position="21"/>
    </location>
</feature>